<dbReference type="InterPro" id="IPR001680">
    <property type="entry name" value="WD40_rpt"/>
</dbReference>
<sequence length="334" mass="37238">MSSQQLITEEGFDLHDPPTDGISSLNFSTLNHDLLLVTSWDKSVRIYNVKSNSLVTKYEHQTSVLCGCFSNGEECTFSAGLDGKLVKYNMKSGEQSVIGTFPDFHKSAIKCISTIPGTPEKIITGSWDGTIKLWDTQQNTCIQTLDLTKKVYSMDVTPDGSKLVVASQDLLIFIVHIQKDSNQPLSLHIRKQSGLKYQTRVVKCFGDNNSYAIGSIEGRVAVEYFNNSNSNYAFKCHRSQTGQQAVETLYPVNTIDFNPRHPNIFVTGGCDGVLMFWDKDKKRRVSRSAPYSTSIAVLTFSTSGEYLACAVSYTWEMGNKSHPSDRIIVKKVYS</sequence>
<reference evidence="4 5" key="1">
    <citation type="journal article" date="2010" name="Cell">
        <title>The genome of Naegleria gruberi illuminates early eukaryotic versatility.</title>
        <authorList>
            <person name="Fritz-Laylin L.K."/>
            <person name="Prochnik S.E."/>
            <person name="Ginger M.L."/>
            <person name="Dacks J.B."/>
            <person name="Carpenter M.L."/>
            <person name="Field M.C."/>
            <person name="Kuo A."/>
            <person name="Paredez A."/>
            <person name="Chapman J."/>
            <person name="Pham J."/>
            <person name="Shu S."/>
            <person name="Neupane R."/>
            <person name="Cipriano M."/>
            <person name="Mancuso J."/>
            <person name="Tu H."/>
            <person name="Salamov A."/>
            <person name="Lindquist E."/>
            <person name="Shapiro H."/>
            <person name="Lucas S."/>
            <person name="Grigoriev I.V."/>
            <person name="Cande W.Z."/>
            <person name="Fulton C."/>
            <person name="Rokhsar D.S."/>
            <person name="Dawson S.C."/>
        </authorList>
    </citation>
    <scope>NUCLEOTIDE SEQUENCE [LARGE SCALE GENOMIC DNA]</scope>
    <source>
        <strain evidence="4 5">NEG-M</strain>
    </source>
</reference>
<dbReference type="InParanoid" id="D2V2F4"/>
<evidence type="ECO:0000313" key="4">
    <source>
        <dbReference type="EMBL" id="EFC49048.1"/>
    </source>
</evidence>
<feature type="repeat" description="WD" evidence="3">
    <location>
        <begin position="252"/>
        <end position="287"/>
    </location>
</feature>
<gene>
    <name evidence="4" type="ORF">NAEGRDRAFT_62982</name>
</gene>
<dbReference type="PROSITE" id="PS50082">
    <property type="entry name" value="WD_REPEATS_2"/>
    <property type="match status" value="2"/>
</dbReference>
<evidence type="ECO:0000256" key="3">
    <source>
        <dbReference type="PROSITE-ProRule" id="PRU00221"/>
    </source>
</evidence>
<dbReference type="OMA" id="WDSTLHI"/>
<dbReference type="InterPro" id="IPR036322">
    <property type="entry name" value="WD40_repeat_dom_sf"/>
</dbReference>
<dbReference type="KEGG" id="ngr:NAEGRDRAFT_62982"/>
<evidence type="ECO:0000256" key="2">
    <source>
        <dbReference type="ARBA" id="ARBA00022737"/>
    </source>
</evidence>
<evidence type="ECO:0000313" key="5">
    <source>
        <dbReference type="Proteomes" id="UP000006671"/>
    </source>
</evidence>
<dbReference type="PRINTS" id="PR00320">
    <property type="entry name" value="GPROTEINBRPT"/>
</dbReference>
<dbReference type="Gene3D" id="2.130.10.10">
    <property type="entry name" value="YVTN repeat-like/Quinoprotein amine dehydrogenase"/>
    <property type="match status" value="1"/>
</dbReference>
<name>D2V2F4_NAEGR</name>
<dbReference type="VEuPathDB" id="AmoebaDB:NAEGRDRAFT_62982"/>
<dbReference type="GeneID" id="8849912"/>
<dbReference type="PROSITE" id="PS50294">
    <property type="entry name" value="WD_REPEATS_REGION"/>
    <property type="match status" value="1"/>
</dbReference>
<accession>D2V2F4</accession>
<evidence type="ECO:0000256" key="1">
    <source>
        <dbReference type="ARBA" id="ARBA00022574"/>
    </source>
</evidence>
<keyword evidence="5" id="KW-1185">Reference proteome</keyword>
<dbReference type="SUPFAM" id="SSF50978">
    <property type="entry name" value="WD40 repeat-like"/>
    <property type="match status" value="1"/>
</dbReference>
<keyword evidence="1 3" id="KW-0853">WD repeat</keyword>
<protein>
    <submittedName>
        <fullName evidence="4">Predicted protein</fullName>
    </submittedName>
</protein>
<proteinExistence type="predicted"/>
<dbReference type="OrthoDB" id="10262475at2759"/>
<dbReference type="Pfam" id="PF00400">
    <property type="entry name" value="WD40"/>
    <property type="match status" value="4"/>
</dbReference>
<dbReference type="InterPro" id="IPR015943">
    <property type="entry name" value="WD40/YVTN_repeat-like_dom_sf"/>
</dbReference>
<dbReference type="eggNOG" id="KOG1036">
    <property type="taxonomic scope" value="Eukaryota"/>
</dbReference>
<dbReference type="PANTHER" id="PTHR10971">
    <property type="entry name" value="MRNA EXPORT FACTOR AND BUB3"/>
    <property type="match status" value="1"/>
</dbReference>
<keyword evidence="2" id="KW-0677">Repeat</keyword>
<dbReference type="RefSeq" id="XP_002681792.1">
    <property type="nucleotide sequence ID" value="XM_002681746.1"/>
</dbReference>
<dbReference type="STRING" id="5762.D2V2F4"/>
<dbReference type="InterPro" id="IPR020472">
    <property type="entry name" value="WD40_PAC1"/>
</dbReference>
<dbReference type="AlphaFoldDB" id="D2V2F4"/>
<dbReference type="Proteomes" id="UP000006671">
    <property type="component" value="Unassembled WGS sequence"/>
</dbReference>
<organism evidence="5">
    <name type="scientific">Naegleria gruberi</name>
    <name type="common">Amoeba</name>
    <dbReference type="NCBI Taxonomy" id="5762"/>
    <lineage>
        <taxon>Eukaryota</taxon>
        <taxon>Discoba</taxon>
        <taxon>Heterolobosea</taxon>
        <taxon>Tetramitia</taxon>
        <taxon>Eutetramitia</taxon>
        <taxon>Vahlkampfiidae</taxon>
        <taxon>Naegleria</taxon>
    </lineage>
</organism>
<dbReference type="SMART" id="SM00320">
    <property type="entry name" value="WD40"/>
    <property type="match status" value="5"/>
</dbReference>
<dbReference type="EMBL" id="GG738849">
    <property type="protein sequence ID" value="EFC49048.1"/>
    <property type="molecule type" value="Genomic_DNA"/>
</dbReference>
<feature type="repeat" description="WD" evidence="3">
    <location>
        <begin position="102"/>
        <end position="144"/>
    </location>
</feature>